<evidence type="ECO:0000313" key="2">
    <source>
        <dbReference type="EMBL" id="HJG90098.1"/>
    </source>
</evidence>
<name>A0A921SVX4_9MICO</name>
<evidence type="ECO:0000313" key="3">
    <source>
        <dbReference type="Proteomes" id="UP000742460"/>
    </source>
</evidence>
<gene>
    <name evidence="2" type="ORF">K8V81_00095</name>
</gene>
<dbReference type="InterPro" id="IPR003615">
    <property type="entry name" value="HNH_nuc"/>
</dbReference>
<protein>
    <submittedName>
        <fullName evidence="2">HNH endonuclease</fullName>
    </submittedName>
</protein>
<dbReference type="Proteomes" id="UP000742460">
    <property type="component" value="Unassembled WGS sequence"/>
</dbReference>
<reference evidence="2" key="2">
    <citation type="submission" date="2021-09" db="EMBL/GenBank/DDBJ databases">
        <authorList>
            <person name="Gilroy R."/>
        </authorList>
    </citation>
    <scope>NUCLEOTIDE SEQUENCE</scope>
    <source>
        <strain evidence="2">ChiGjej5B5-22894</strain>
    </source>
</reference>
<sequence>MTATEHHAAATPAAGVATAPSSTSGPAISSASASARTLDGPPRTRVRARAELTDSSLLMRGNVEPGSADAAAIVDLLHDEREASRRYARKLLSLAGFWVDRDDPDLADDREERSLAVAIALRTTTDAAVSRISDAHIAVTQMPRTFERLAAGEMPQEWHSRTLRAVRDLTPFQRSQLDEQIAAWDLASIPVDRFRDELRQLVAWFECRTPRTRPEDTRDVTLEGNGRDDGTACLRITGPIPEILGLARRLDAAARAVQGDQRRAVENDAPIPFDLDGEVARDGSAMSLAELRYAILQRTMLDTAGVEVPAPRHRVNVVIPVLTLMGLDDTPATYDGITPLPAEMARALAADEPVWHRIFTNPIVGSYLPVPAEKYRPTAEMVEHLRLQNPRCAVPGCPRPTTDDAENDHIEEFDHVHPSRGGPTSLDNLHRLHWGHHDLKTAKRIDPTREPDGTTTWTVGSPPLITTRVAPARDLATPRLAKVLTESWVHHQWLVDMDEMERSGELDRLLDEWGPVDPEVELTDEERRLEELKKSPPPF</sequence>
<keyword evidence="2" id="KW-0378">Hydrolase</keyword>
<feature type="region of interest" description="Disordered" evidence="1">
    <location>
        <begin position="1"/>
        <end position="45"/>
    </location>
</feature>
<proteinExistence type="predicted"/>
<accession>A0A921SVX4</accession>
<dbReference type="AlphaFoldDB" id="A0A921SVX4"/>
<dbReference type="GO" id="GO:0004519">
    <property type="term" value="F:endonuclease activity"/>
    <property type="evidence" value="ECO:0007669"/>
    <property type="project" value="UniProtKB-KW"/>
</dbReference>
<reference evidence="2" key="1">
    <citation type="journal article" date="2021" name="PeerJ">
        <title>Extensive microbial diversity within the chicken gut microbiome revealed by metagenomics and culture.</title>
        <authorList>
            <person name="Gilroy R."/>
            <person name="Ravi A."/>
            <person name="Getino M."/>
            <person name="Pursley I."/>
            <person name="Horton D.L."/>
            <person name="Alikhan N.F."/>
            <person name="Baker D."/>
            <person name="Gharbi K."/>
            <person name="Hall N."/>
            <person name="Watson M."/>
            <person name="Adriaenssens E.M."/>
            <person name="Foster-Nyarko E."/>
            <person name="Jarju S."/>
            <person name="Secka A."/>
            <person name="Antonio M."/>
            <person name="Oren A."/>
            <person name="Chaudhuri R.R."/>
            <person name="La Ragione R."/>
            <person name="Hildebrand F."/>
            <person name="Pallen M.J."/>
        </authorList>
    </citation>
    <scope>NUCLEOTIDE SEQUENCE</scope>
    <source>
        <strain evidence="2">ChiGjej5B5-22894</strain>
    </source>
</reference>
<keyword evidence="2" id="KW-0255">Endonuclease</keyword>
<evidence type="ECO:0000256" key="1">
    <source>
        <dbReference type="SAM" id="MobiDB-lite"/>
    </source>
</evidence>
<dbReference type="EMBL" id="DYUE01000004">
    <property type="protein sequence ID" value="HJG90098.1"/>
    <property type="molecule type" value="Genomic_DNA"/>
</dbReference>
<keyword evidence="2" id="KW-0540">Nuclease</keyword>
<comment type="caution">
    <text evidence="2">The sequence shown here is derived from an EMBL/GenBank/DDBJ whole genome shotgun (WGS) entry which is preliminary data.</text>
</comment>
<feature type="compositionally biased region" description="Low complexity" evidence="1">
    <location>
        <begin position="9"/>
        <end position="35"/>
    </location>
</feature>
<organism evidence="2 3">
    <name type="scientific">Brachybacterium massiliense</name>
    <dbReference type="NCBI Taxonomy" id="1755098"/>
    <lineage>
        <taxon>Bacteria</taxon>
        <taxon>Bacillati</taxon>
        <taxon>Actinomycetota</taxon>
        <taxon>Actinomycetes</taxon>
        <taxon>Micrococcales</taxon>
        <taxon>Dermabacteraceae</taxon>
        <taxon>Brachybacterium</taxon>
    </lineage>
</organism>
<dbReference type="CDD" id="cd00085">
    <property type="entry name" value="HNHc"/>
    <property type="match status" value="1"/>
</dbReference>